<dbReference type="PROSITE" id="PS51866">
    <property type="entry name" value="MOP"/>
    <property type="match status" value="1"/>
</dbReference>
<dbReference type="Proteomes" id="UP000290365">
    <property type="component" value="Chromosome"/>
</dbReference>
<keyword evidence="1 2" id="KW-0500">Molybdenum</keyword>
<evidence type="ECO:0000259" key="3">
    <source>
        <dbReference type="PROSITE" id="PS51866"/>
    </source>
</evidence>
<keyword evidence="5" id="KW-1185">Reference proteome</keyword>
<dbReference type="EMBL" id="CP035758">
    <property type="protein sequence ID" value="QBD83435.1"/>
    <property type="molecule type" value="Genomic_DNA"/>
</dbReference>
<gene>
    <name evidence="4" type="ORF">EPA93_10960</name>
</gene>
<dbReference type="KEGG" id="kbs:EPA93_10960"/>
<reference evidence="4 5" key="1">
    <citation type="submission" date="2019-01" db="EMBL/GenBank/DDBJ databases">
        <title>Ktedonosporobacter rubrisoli SCAWS-G2.</title>
        <authorList>
            <person name="Huang Y."/>
            <person name="Yan B."/>
        </authorList>
    </citation>
    <scope>NUCLEOTIDE SEQUENCE [LARGE SCALE GENOMIC DNA]</scope>
    <source>
        <strain evidence="4 5">SCAWS-G2</strain>
    </source>
</reference>
<feature type="domain" description="Mop" evidence="3">
    <location>
        <begin position="2"/>
        <end position="68"/>
    </location>
</feature>
<evidence type="ECO:0000313" key="4">
    <source>
        <dbReference type="EMBL" id="QBD83435.1"/>
    </source>
</evidence>
<proteinExistence type="predicted"/>
<name>A0A4P6K5Q7_KTERU</name>
<dbReference type="NCBIfam" id="TIGR00638">
    <property type="entry name" value="Mop"/>
    <property type="match status" value="1"/>
</dbReference>
<dbReference type="InterPro" id="IPR008995">
    <property type="entry name" value="Mo/tungstate-bd_C_term_dom"/>
</dbReference>
<evidence type="ECO:0000256" key="1">
    <source>
        <dbReference type="ARBA" id="ARBA00022505"/>
    </source>
</evidence>
<evidence type="ECO:0000313" key="5">
    <source>
        <dbReference type="Proteomes" id="UP000290365"/>
    </source>
</evidence>
<dbReference type="OrthoDB" id="122515at2"/>
<dbReference type="Gene3D" id="2.40.50.100">
    <property type="match status" value="1"/>
</dbReference>
<sequence>MRFSARNQLRGTVKSIKLGAVMGEVIMTLPDGQEIVSAITRTSIEALNLKEGEAVVAIIKSTEVMLGRNEE</sequence>
<evidence type="ECO:0000256" key="2">
    <source>
        <dbReference type="PROSITE-ProRule" id="PRU01213"/>
    </source>
</evidence>
<dbReference type="InterPro" id="IPR005116">
    <property type="entry name" value="Transp-assoc_OB_typ1"/>
</dbReference>
<dbReference type="GO" id="GO:0015689">
    <property type="term" value="P:molybdate ion transport"/>
    <property type="evidence" value="ECO:0007669"/>
    <property type="project" value="InterPro"/>
</dbReference>
<dbReference type="InterPro" id="IPR004606">
    <property type="entry name" value="Mop_domain"/>
</dbReference>
<dbReference type="SUPFAM" id="SSF50331">
    <property type="entry name" value="MOP-like"/>
    <property type="match status" value="1"/>
</dbReference>
<organism evidence="4 5">
    <name type="scientific">Ktedonosporobacter rubrisoli</name>
    <dbReference type="NCBI Taxonomy" id="2509675"/>
    <lineage>
        <taxon>Bacteria</taxon>
        <taxon>Bacillati</taxon>
        <taxon>Chloroflexota</taxon>
        <taxon>Ktedonobacteria</taxon>
        <taxon>Ktedonobacterales</taxon>
        <taxon>Ktedonosporobacteraceae</taxon>
        <taxon>Ktedonosporobacter</taxon>
    </lineage>
</organism>
<protein>
    <recommendedName>
        <fullName evidence="3">Mop domain-containing protein</fullName>
    </recommendedName>
</protein>
<accession>A0A4P6K5Q7</accession>
<dbReference type="Pfam" id="PF03459">
    <property type="entry name" value="TOBE"/>
    <property type="match status" value="1"/>
</dbReference>
<dbReference type="AlphaFoldDB" id="A0A4P6K5Q7"/>